<sequence>MFKTVCFAPMQIILPEKAIMKEVKSTKKEKKEAEWPSNKVELSGYAASDPVFQRYGEDRLKASFKLGTHQLFRDSKGQWVRTTVWHNIVTWEYAARKTVELVRRGSFVSLKGRLRSHETEISNGRKENMIYIIATELTVNLAA</sequence>
<dbReference type="CDD" id="cd04496">
    <property type="entry name" value="SSB_OBF"/>
    <property type="match status" value="1"/>
</dbReference>
<dbReference type="EMBL" id="VSSQ01000429">
    <property type="protein sequence ID" value="MPL94461.1"/>
    <property type="molecule type" value="Genomic_DNA"/>
</dbReference>
<gene>
    <name evidence="2" type="ORF">SDC9_40615</name>
</gene>
<dbReference type="SUPFAM" id="SSF50249">
    <property type="entry name" value="Nucleic acid-binding proteins"/>
    <property type="match status" value="1"/>
</dbReference>
<comment type="caution">
    <text evidence="2">The sequence shown here is derived from an EMBL/GenBank/DDBJ whole genome shotgun (WGS) entry which is preliminary data.</text>
</comment>
<organism evidence="2">
    <name type="scientific">bioreactor metagenome</name>
    <dbReference type="NCBI Taxonomy" id="1076179"/>
    <lineage>
        <taxon>unclassified sequences</taxon>
        <taxon>metagenomes</taxon>
        <taxon>ecological metagenomes</taxon>
    </lineage>
</organism>
<accession>A0A644VST3</accession>
<dbReference type="AlphaFoldDB" id="A0A644VST3"/>
<reference evidence="2" key="1">
    <citation type="submission" date="2019-08" db="EMBL/GenBank/DDBJ databases">
        <authorList>
            <person name="Kucharzyk K."/>
            <person name="Murdoch R.W."/>
            <person name="Higgins S."/>
            <person name="Loffler F."/>
        </authorList>
    </citation>
    <scope>NUCLEOTIDE SEQUENCE</scope>
</reference>
<dbReference type="InterPro" id="IPR012340">
    <property type="entry name" value="NA-bd_OB-fold"/>
</dbReference>
<dbReference type="Pfam" id="PF00436">
    <property type="entry name" value="SSB"/>
    <property type="match status" value="1"/>
</dbReference>
<name>A0A644VST3_9ZZZZ</name>
<proteinExistence type="predicted"/>
<dbReference type="GO" id="GO:0003697">
    <property type="term" value="F:single-stranded DNA binding"/>
    <property type="evidence" value="ECO:0007669"/>
    <property type="project" value="InterPro"/>
</dbReference>
<evidence type="ECO:0000256" key="1">
    <source>
        <dbReference type="ARBA" id="ARBA00023125"/>
    </source>
</evidence>
<keyword evidence="1 2" id="KW-0238">DNA-binding</keyword>
<evidence type="ECO:0000313" key="2">
    <source>
        <dbReference type="EMBL" id="MPL94461.1"/>
    </source>
</evidence>
<dbReference type="Gene3D" id="2.40.50.140">
    <property type="entry name" value="Nucleic acid-binding proteins"/>
    <property type="match status" value="1"/>
</dbReference>
<protein>
    <submittedName>
        <fullName evidence="2">Single-stranded DNA-binding protein</fullName>
    </submittedName>
</protein>
<dbReference type="PROSITE" id="PS50935">
    <property type="entry name" value="SSB"/>
    <property type="match status" value="1"/>
</dbReference>
<dbReference type="InterPro" id="IPR000424">
    <property type="entry name" value="Primosome_PriB/ssb"/>
</dbReference>